<dbReference type="EMBL" id="JAHYIQ010000015">
    <property type="protein sequence ID" value="KAK1125851.1"/>
    <property type="molecule type" value="Genomic_DNA"/>
</dbReference>
<protein>
    <submittedName>
        <fullName evidence="1">Uncharacterized protein</fullName>
    </submittedName>
</protein>
<dbReference type="Proteomes" id="UP001177670">
    <property type="component" value="Unassembled WGS sequence"/>
</dbReference>
<proteinExistence type="predicted"/>
<sequence length="103" mass="11822">MMVVEEELGEIRFSGSTPFSLKDSGCGRTEIRFDERIGEIYSVTFDTEEVDSVTQYSLLLKKRVVYGKTEIRFGEKLREIYYLATPDTTQADPVTGCSIFFKR</sequence>
<evidence type="ECO:0000313" key="2">
    <source>
        <dbReference type="Proteomes" id="UP001177670"/>
    </source>
</evidence>
<keyword evidence="2" id="KW-1185">Reference proteome</keyword>
<reference evidence="1" key="1">
    <citation type="submission" date="2021-10" db="EMBL/GenBank/DDBJ databases">
        <title>Melipona bicolor Genome sequencing and assembly.</title>
        <authorList>
            <person name="Araujo N.S."/>
            <person name="Arias M.C."/>
        </authorList>
    </citation>
    <scope>NUCLEOTIDE SEQUENCE</scope>
    <source>
        <strain evidence="1">USP_2M_L1-L4_2017</strain>
        <tissue evidence="1">Whole body</tissue>
    </source>
</reference>
<dbReference type="AlphaFoldDB" id="A0AA40KMD5"/>
<evidence type="ECO:0000313" key="1">
    <source>
        <dbReference type="EMBL" id="KAK1125851.1"/>
    </source>
</evidence>
<comment type="caution">
    <text evidence="1">The sequence shown here is derived from an EMBL/GenBank/DDBJ whole genome shotgun (WGS) entry which is preliminary data.</text>
</comment>
<name>A0AA40KMD5_9HYME</name>
<accession>A0AA40KMD5</accession>
<organism evidence="1 2">
    <name type="scientific">Melipona bicolor</name>
    <dbReference type="NCBI Taxonomy" id="60889"/>
    <lineage>
        <taxon>Eukaryota</taxon>
        <taxon>Metazoa</taxon>
        <taxon>Ecdysozoa</taxon>
        <taxon>Arthropoda</taxon>
        <taxon>Hexapoda</taxon>
        <taxon>Insecta</taxon>
        <taxon>Pterygota</taxon>
        <taxon>Neoptera</taxon>
        <taxon>Endopterygota</taxon>
        <taxon>Hymenoptera</taxon>
        <taxon>Apocrita</taxon>
        <taxon>Aculeata</taxon>
        <taxon>Apoidea</taxon>
        <taxon>Anthophila</taxon>
        <taxon>Apidae</taxon>
        <taxon>Melipona</taxon>
    </lineage>
</organism>
<gene>
    <name evidence="1" type="ORF">K0M31_005389</name>
</gene>